<accession>V6LX17</accession>
<keyword evidence="3" id="KW-1185">Reference proteome</keyword>
<evidence type="ECO:0000313" key="1">
    <source>
        <dbReference type="EMBL" id="EST49135.1"/>
    </source>
</evidence>
<dbReference type="Proteomes" id="UP000018208">
    <property type="component" value="Unassembled WGS sequence"/>
</dbReference>
<dbReference type="VEuPathDB" id="GiardiaDB:SS50377_28292"/>
<evidence type="ECO:0000313" key="3">
    <source>
        <dbReference type="Proteomes" id="UP000018208"/>
    </source>
</evidence>
<name>V6LX17_9EUKA</name>
<evidence type="ECO:0000313" key="2">
    <source>
        <dbReference type="EMBL" id="KAH0570317.1"/>
    </source>
</evidence>
<gene>
    <name evidence="1" type="ORF">SS50377_10575</name>
    <name evidence="2" type="ORF">SS50377_28292</name>
</gene>
<dbReference type="EMBL" id="KI545954">
    <property type="protein sequence ID" value="EST49135.1"/>
    <property type="molecule type" value="Genomic_DNA"/>
</dbReference>
<dbReference type="EMBL" id="AUWU02000008">
    <property type="protein sequence ID" value="KAH0570317.1"/>
    <property type="molecule type" value="Genomic_DNA"/>
</dbReference>
<reference evidence="2" key="2">
    <citation type="submission" date="2020-12" db="EMBL/GenBank/DDBJ databases">
        <title>New Spironucleus salmonicida genome in near-complete chromosomes.</title>
        <authorList>
            <person name="Xu F."/>
            <person name="Kurt Z."/>
            <person name="Jimenez-Gonzalez A."/>
            <person name="Astvaldsson A."/>
            <person name="Andersson J.O."/>
            <person name="Svard S.G."/>
        </authorList>
    </citation>
    <scope>NUCLEOTIDE SEQUENCE</scope>
    <source>
        <strain evidence="2">ATCC 50377</strain>
    </source>
</reference>
<reference evidence="1 2" key="1">
    <citation type="journal article" date="2014" name="PLoS Genet.">
        <title>The Genome of Spironucleus salmonicida Highlights a Fish Pathogen Adapted to Fluctuating Environments.</title>
        <authorList>
            <person name="Xu F."/>
            <person name="Jerlstrom-Hultqvist J."/>
            <person name="Einarsson E."/>
            <person name="Astvaldsson A."/>
            <person name="Svard S.G."/>
            <person name="Andersson J.O."/>
        </authorList>
    </citation>
    <scope>NUCLEOTIDE SEQUENCE</scope>
    <source>
        <strain evidence="2">ATCC 50377</strain>
    </source>
</reference>
<dbReference type="AlphaFoldDB" id="V6LX17"/>
<proteinExistence type="predicted"/>
<protein>
    <submittedName>
        <fullName evidence="1">Uncharacterized protein</fullName>
    </submittedName>
</protein>
<sequence length="261" mass="30071">MENLSVFLAYISAGLKEHIMNTNRLLSIISLHQVRQRTQKHIRDVRHTIENIKIPEITQGFLTTSDNKISLEHSLFNTSFADVAGPLILNSTPSGLTEEIIRADLQSTSQEEPQIAQYQKYHLQNDIHFKILLEYRPHPTNLDIHSIIAEISPNQPLADWMDIIIKIQEPLTLMSNDELVIRAVSENLQESSMHLVDLNSGMNVMQQSLEITSLQINTTFRQQAQIDHTVKIFEKLMRQYQNRQINLIQLPDGDIQIITYE</sequence>
<organism evidence="1">
    <name type="scientific">Spironucleus salmonicida</name>
    <dbReference type="NCBI Taxonomy" id="348837"/>
    <lineage>
        <taxon>Eukaryota</taxon>
        <taxon>Metamonada</taxon>
        <taxon>Diplomonadida</taxon>
        <taxon>Hexamitidae</taxon>
        <taxon>Hexamitinae</taxon>
        <taxon>Spironucleus</taxon>
    </lineage>
</organism>